<accession>A0A448WWM7</accession>
<dbReference type="AlphaFoldDB" id="A0A448WWM7"/>
<dbReference type="EMBL" id="CAAALY010053951">
    <property type="protein sequence ID" value="VEL21956.1"/>
    <property type="molecule type" value="Genomic_DNA"/>
</dbReference>
<name>A0A448WWM7_9PLAT</name>
<reference evidence="1" key="1">
    <citation type="submission" date="2018-11" db="EMBL/GenBank/DDBJ databases">
        <authorList>
            <consortium name="Pathogen Informatics"/>
        </authorList>
    </citation>
    <scope>NUCLEOTIDE SEQUENCE</scope>
</reference>
<evidence type="ECO:0000313" key="1">
    <source>
        <dbReference type="EMBL" id="VEL21956.1"/>
    </source>
</evidence>
<dbReference type="Proteomes" id="UP000784294">
    <property type="component" value="Unassembled WGS sequence"/>
</dbReference>
<keyword evidence="2" id="KW-1185">Reference proteome</keyword>
<proteinExistence type="predicted"/>
<protein>
    <submittedName>
        <fullName evidence="1">Uncharacterized protein</fullName>
    </submittedName>
</protein>
<gene>
    <name evidence="1" type="ORF">PXEA_LOCUS15396</name>
</gene>
<comment type="caution">
    <text evidence="1">The sequence shown here is derived from an EMBL/GenBank/DDBJ whole genome shotgun (WGS) entry which is preliminary data.</text>
</comment>
<evidence type="ECO:0000313" key="2">
    <source>
        <dbReference type="Proteomes" id="UP000784294"/>
    </source>
</evidence>
<sequence>MLGPPACQSTGPSNVSSSINWPASASYTHKIADLPSKPTVYGQRPRPTSQFPAHLPIKNLSTSSRSEVFVRDGDNSLSGRTGAIIAKPMKKPFTTVTHSQQPSLSGIRHRTEESKHQHLGQVKGIATRQRCAVPRAAGRKTCRCMRNSSLSAHTERSSVGLTNNYA</sequence>
<organism evidence="1 2">
    <name type="scientific">Protopolystoma xenopodis</name>
    <dbReference type="NCBI Taxonomy" id="117903"/>
    <lineage>
        <taxon>Eukaryota</taxon>
        <taxon>Metazoa</taxon>
        <taxon>Spiralia</taxon>
        <taxon>Lophotrochozoa</taxon>
        <taxon>Platyhelminthes</taxon>
        <taxon>Monogenea</taxon>
        <taxon>Polyopisthocotylea</taxon>
        <taxon>Polystomatidea</taxon>
        <taxon>Polystomatidae</taxon>
        <taxon>Protopolystoma</taxon>
    </lineage>
</organism>